<keyword evidence="2 7" id="KW-0175">Coiled coil</keyword>
<name>A0A6A4X668_AMPAM</name>
<dbReference type="InterPro" id="IPR043596">
    <property type="entry name" value="CFAP53/TCHP"/>
</dbReference>
<dbReference type="Pfam" id="PF13868">
    <property type="entry name" value="TPH"/>
    <property type="match status" value="1"/>
</dbReference>
<dbReference type="GO" id="GO:0005929">
    <property type="term" value="C:cilium"/>
    <property type="evidence" value="ECO:0007669"/>
    <property type="project" value="UniProtKB-SubCell"/>
</dbReference>
<evidence type="ECO:0000256" key="6">
    <source>
        <dbReference type="ARBA" id="ARBA00033773"/>
    </source>
</evidence>
<feature type="compositionally biased region" description="Basic and acidic residues" evidence="8">
    <location>
        <begin position="227"/>
        <end position="238"/>
    </location>
</feature>
<evidence type="ECO:0000256" key="4">
    <source>
        <dbReference type="ARBA" id="ARBA00023273"/>
    </source>
</evidence>
<dbReference type="Proteomes" id="UP000440578">
    <property type="component" value="Unassembled WGS sequence"/>
</dbReference>
<keyword evidence="3" id="KW-0969">Cilium</keyword>
<organism evidence="10 11">
    <name type="scientific">Amphibalanus amphitrite</name>
    <name type="common">Striped barnacle</name>
    <name type="synonym">Balanus amphitrite</name>
    <dbReference type="NCBI Taxonomy" id="1232801"/>
    <lineage>
        <taxon>Eukaryota</taxon>
        <taxon>Metazoa</taxon>
        <taxon>Ecdysozoa</taxon>
        <taxon>Arthropoda</taxon>
        <taxon>Crustacea</taxon>
        <taxon>Multicrustacea</taxon>
        <taxon>Cirripedia</taxon>
        <taxon>Thoracica</taxon>
        <taxon>Thoracicalcarea</taxon>
        <taxon>Balanomorpha</taxon>
        <taxon>Balanoidea</taxon>
        <taxon>Balanidae</taxon>
        <taxon>Amphibalaninae</taxon>
        <taxon>Amphibalanus</taxon>
    </lineage>
</organism>
<comment type="subcellular location">
    <subcellularLocation>
        <location evidence="1">Cell projection</location>
        <location evidence="1">Cilium</location>
    </subcellularLocation>
</comment>
<keyword evidence="10" id="KW-0282">Flagellum</keyword>
<protein>
    <recommendedName>
        <fullName evidence="6">Cilia- and flagella-associated protein 53</fullName>
    </recommendedName>
</protein>
<comment type="similarity">
    <text evidence="5">Belongs to the CFAP53 family.</text>
</comment>
<feature type="region of interest" description="Disordered" evidence="8">
    <location>
        <begin position="218"/>
        <end position="238"/>
    </location>
</feature>
<dbReference type="EMBL" id="VIIS01000235">
    <property type="protein sequence ID" value="KAF0311504.1"/>
    <property type="molecule type" value="Genomic_DNA"/>
</dbReference>
<keyword evidence="4" id="KW-0966">Cell projection</keyword>
<comment type="caution">
    <text evidence="10">The sequence shown here is derived from an EMBL/GenBank/DDBJ whole genome shotgun (WGS) entry which is preliminary data.</text>
</comment>
<dbReference type="PANTHER" id="PTHR31183:SF1">
    <property type="entry name" value="CILIA- AND FLAGELLA-ASSOCIATED PROTEIN 53"/>
    <property type="match status" value="1"/>
</dbReference>
<dbReference type="InterPro" id="IPR043597">
    <property type="entry name" value="TPH_dom"/>
</dbReference>
<evidence type="ECO:0000256" key="5">
    <source>
        <dbReference type="ARBA" id="ARBA00033747"/>
    </source>
</evidence>
<reference evidence="10 11" key="1">
    <citation type="submission" date="2019-07" db="EMBL/GenBank/DDBJ databases">
        <title>Draft genome assembly of a fouling barnacle, Amphibalanus amphitrite (Darwin, 1854): The first reference genome for Thecostraca.</title>
        <authorList>
            <person name="Kim W."/>
        </authorList>
    </citation>
    <scope>NUCLEOTIDE SEQUENCE [LARGE SCALE GENOMIC DNA]</scope>
    <source>
        <strain evidence="10">SNU_AA5</strain>
        <tissue evidence="10">Soma without cirri and trophi</tissue>
    </source>
</reference>
<dbReference type="PANTHER" id="PTHR31183">
    <property type="entry name" value="TRICHOPLEIN KERATIN FILAMENT-BINDING PROTEIN FAMILY MEMBER"/>
    <property type="match status" value="1"/>
</dbReference>
<evidence type="ECO:0000256" key="3">
    <source>
        <dbReference type="ARBA" id="ARBA00023069"/>
    </source>
</evidence>
<evidence type="ECO:0000256" key="2">
    <source>
        <dbReference type="ARBA" id="ARBA00023054"/>
    </source>
</evidence>
<feature type="coiled-coil region" evidence="7">
    <location>
        <begin position="396"/>
        <end position="459"/>
    </location>
</feature>
<proteinExistence type="inferred from homology"/>
<evidence type="ECO:0000256" key="1">
    <source>
        <dbReference type="ARBA" id="ARBA00004138"/>
    </source>
</evidence>
<accession>A0A6A4X668</accession>
<feature type="domain" description="Trichohyalin-plectin-homology" evidence="9">
    <location>
        <begin position="142"/>
        <end position="478"/>
    </location>
</feature>
<keyword evidence="11" id="KW-1185">Reference proteome</keyword>
<gene>
    <name evidence="10" type="primary">Cfap53</name>
    <name evidence="10" type="ORF">FJT64_017688</name>
</gene>
<evidence type="ECO:0000313" key="10">
    <source>
        <dbReference type="EMBL" id="KAF0311504.1"/>
    </source>
</evidence>
<dbReference type="AlphaFoldDB" id="A0A6A4X668"/>
<evidence type="ECO:0000256" key="8">
    <source>
        <dbReference type="SAM" id="MobiDB-lite"/>
    </source>
</evidence>
<sequence>MSPVGRSARHELHGEQLYAARREKEFKQQQFDRQVSVLHRQAARRAWEDRSDLKRVDASGRARTLQQSGCRDDMLYARRCKLREKLEREEAALEAELTQPVQTADQRREEMRRQLAELRGARERERREFAEKMYDYQWRLGCDELRAAVSYQHAQEVRRDRDAQLAEQRALRAEEASQEALHQQILEEDVRAFHREAAAHVNDAKQAERMRMEVLNKQQQARQSAAVREREENAREAAELSERLAKMRVEEEEDARRRREQDRRCRAEMLADMAERRRVAEEERRRDLEAEREICARDNEDCARETAAEAERRVAHARGMDAYLTYLRQARLDEQRAEQEVEQLVQQEAEAVYQRQREEWLAERRRRQCLLQETIDIRRGQVEARLRRAREERAQDRAYHEQLARELERLQQLEEERLERLREAEREHAADLRAQSEYRRRQEQERVEEERRLAAACAQQEQEYQERLERCLREKLCDRPHPWRAEHKAL</sequence>
<evidence type="ECO:0000313" key="11">
    <source>
        <dbReference type="Proteomes" id="UP000440578"/>
    </source>
</evidence>
<evidence type="ECO:0000256" key="7">
    <source>
        <dbReference type="SAM" id="Coils"/>
    </source>
</evidence>
<feature type="coiled-coil region" evidence="7">
    <location>
        <begin position="101"/>
        <end position="128"/>
    </location>
</feature>
<evidence type="ECO:0000259" key="9">
    <source>
        <dbReference type="Pfam" id="PF13868"/>
    </source>
</evidence>